<evidence type="ECO:0000313" key="1">
    <source>
        <dbReference type="EMBL" id="GEN54591.1"/>
    </source>
</evidence>
<sequence>MDEILKSLVGNDIYEKSNLRINIYNRTHNEEYERRVKKLSSYSFMQTLFSDLYSILKYDIKNLPLKEEHLRFLHKYYRDSISEKIMEQHKTKEDAIRTLIYKVRLLNIIKSNQQNDVGVTLLMNPHISINSTLYILKKVTQVKGVILVPPLIMESISPKQYKNRVRGIKKSNKKENQEINIIKDLYKKLGMHISLTRDQAESIKKKFMLPVSEGEWILLCPLNIEEFAGAAYKLINNDRKPEGSIASKMNKEIFSDGFIMDSIYNFVLLHEFGHSVFKSYDNERGEYHFSVSHNILKKLGLNVDSVIIDDENKADIFALTLMENKQKITIRMMNDLIVSASSIDAFIASFLSNNYNLLNDLIDNEIDK</sequence>
<dbReference type="EMBL" id="BJYD01000026">
    <property type="protein sequence ID" value="GEN54591.1"/>
    <property type="molecule type" value="Genomic_DNA"/>
</dbReference>
<dbReference type="Proteomes" id="UP000321886">
    <property type="component" value="Unassembled WGS sequence"/>
</dbReference>
<name>A0A511WW89_9BACI</name>
<dbReference type="AlphaFoldDB" id="A0A511WW89"/>
<protein>
    <recommendedName>
        <fullName evidence="3">IrrE N-terminal-like domain-containing protein</fullName>
    </recommendedName>
</protein>
<keyword evidence="2" id="KW-1185">Reference proteome</keyword>
<evidence type="ECO:0000313" key="2">
    <source>
        <dbReference type="Proteomes" id="UP000321886"/>
    </source>
</evidence>
<dbReference type="RefSeq" id="WP_146817302.1">
    <property type="nucleotide sequence ID" value="NZ_BJYD01000026.1"/>
</dbReference>
<organism evidence="1 2">
    <name type="scientific">Halobacillus faecis</name>
    <dbReference type="NCBI Taxonomy" id="360184"/>
    <lineage>
        <taxon>Bacteria</taxon>
        <taxon>Bacillati</taxon>
        <taxon>Bacillota</taxon>
        <taxon>Bacilli</taxon>
        <taxon>Bacillales</taxon>
        <taxon>Bacillaceae</taxon>
        <taxon>Halobacillus</taxon>
    </lineage>
</organism>
<accession>A0A511WW89</accession>
<proteinExistence type="predicted"/>
<comment type="caution">
    <text evidence="1">The sequence shown here is derived from an EMBL/GenBank/DDBJ whole genome shotgun (WGS) entry which is preliminary data.</text>
</comment>
<reference evidence="1 2" key="1">
    <citation type="submission" date="2019-07" db="EMBL/GenBank/DDBJ databases">
        <title>Whole genome shotgun sequence of Halobacillus faecis NBRC 103569.</title>
        <authorList>
            <person name="Hosoyama A."/>
            <person name="Uohara A."/>
            <person name="Ohji S."/>
            <person name="Ichikawa N."/>
        </authorList>
    </citation>
    <scope>NUCLEOTIDE SEQUENCE [LARGE SCALE GENOMIC DNA]</scope>
    <source>
        <strain evidence="1 2">NBRC 103569</strain>
    </source>
</reference>
<gene>
    <name evidence="1" type="ORF">HFA01_28530</name>
</gene>
<evidence type="ECO:0008006" key="3">
    <source>
        <dbReference type="Google" id="ProtNLM"/>
    </source>
</evidence>